<dbReference type="PANTHER" id="PTHR12147:SF26">
    <property type="entry name" value="PEPTIDASE M28 DOMAIN-CONTAINING PROTEIN"/>
    <property type="match status" value="1"/>
</dbReference>
<organism evidence="4 5">
    <name type="scientific">Sphingomonas psychrotolerans</name>
    <dbReference type="NCBI Taxonomy" id="1327635"/>
    <lineage>
        <taxon>Bacteria</taxon>
        <taxon>Pseudomonadati</taxon>
        <taxon>Pseudomonadota</taxon>
        <taxon>Alphaproteobacteria</taxon>
        <taxon>Sphingomonadales</taxon>
        <taxon>Sphingomonadaceae</taxon>
        <taxon>Sphingomonas</taxon>
    </lineage>
</organism>
<evidence type="ECO:0000256" key="2">
    <source>
        <dbReference type="SAM" id="SignalP"/>
    </source>
</evidence>
<name>A0A2K8MQJ9_9SPHN</name>
<dbReference type="SUPFAM" id="SSF53187">
    <property type="entry name" value="Zn-dependent exopeptidases"/>
    <property type="match status" value="1"/>
</dbReference>
<evidence type="ECO:0000313" key="4">
    <source>
        <dbReference type="EMBL" id="ATY33741.1"/>
    </source>
</evidence>
<reference evidence="4 5" key="1">
    <citation type="submission" date="2017-11" db="EMBL/GenBank/DDBJ databases">
        <title>Complete genome sequence of Sphingomonas sp. Strain Cra20, a psychrotolerant potential plant growth promoting rhizobacteria.</title>
        <authorList>
            <person name="Luo Y."/>
        </authorList>
    </citation>
    <scope>NUCLEOTIDE SEQUENCE [LARGE SCALE GENOMIC DNA]</scope>
    <source>
        <strain evidence="4 5">Cra20</strain>
    </source>
</reference>
<feature type="chain" id="PRO_5014745912" evidence="2">
    <location>
        <begin position="24"/>
        <end position="546"/>
    </location>
</feature>
<dbReference type="Pfam" id="PF04389">
    <property type="entry name" value="Peptidase_M28"/>
    <property type="match status" value="1"/>
</dbReference>
<keyword evidence="5" id="KW-1185">Reference proteome</keyword>
<feature type="domain" description="Peptidase M28" evidence="3">
    <location>
        <begin position="293"/>
        <end position="505"/>
    </location>
</feature>
<evidence type="ECO:0000313" key="5">
    <source>
        <dbReference type="Proteomes" id="UP000229081"/>
    </source>
</evidence>
<accession>A0A2K8MQJ9</accession>
<dbReference type="KEGG" id="sphc:CVN68_18725"/>
<dbReference type="Gene3D" id="3.50.30.30">
    <property type="match status" value="1"/>
</dbReference>
<dbReference type="EMBL" id="CP024923">
    <property type="protein sequence ID" value="ATY33741.1"/>
    <property type="molecule type" value="Genomic_DNA"/>
</dbReference>
<gene>
    <name evidence="4" type="ORF">CVN68_18725</name>
</gene>
<dbReference type="AlphaFoldDB" id="A0A2K8MQJ9"/>
<sequence length="546" mass="58390">MRVPMLLAGLLLAAAPLAARPQAAPGEPRFSAAEIRKHVTFLADDRLAGRDAGTPGHELAARYVAEQFAALGLRPGGTDKGWFQQVSLAEYGLDDRRPASLRVGPHKFANGAEVLIAPSPRFGTATQTVTGGAVFVGYGLEAPDLGYDDYAGLDLRGKFAVMLIGVPKGLPAATAARINRERGVTAAKHGAAGILYIAGPADQRQWRYAAGYMLDDTTKWLSEQGFPDGIDPGVQIGAYLNETAAKALFQGAGMRIEQIFAAAASSGRLKGFALKQRATLERTSKVKAYRSPNVIGVLPGSDPALADQYVVLSAHLDHVGRDSHLPGDKIHNGAMDNAAGVATMLEAARAFAQGKTRPKRSILFVALTAEEDGLLGSSYLARHPVTGRGRLVADVNLDMPILLYDFQDVIAFGGEHSTMGEIVARAGARMGVAVSPDPVPEEQFFERSDHFNFVKAGVPSIFLMTGFANGGEKAFRDFLANNYHQVSDQIDLPFNWDAGAKFARLNYLIAREVADSPEAPRWYAGNPFGDRYAPNAPRAPRPAKTN</sequence>
<keyword evidence="2" id="KW-0732">Signal</keyword>
<evidence type="ECO:0000256" key="1">
    <source>
        <dbReference type="SAM" id="MobiDB-lite"/>
    </source>
</evidence>
<dbReference type="SUPFAM" id="SSF52025">
    <property type="entry name" value="PA domain"/>
    <property type="match status" value="1"/>
</dbReference>
<feature type="region of interest" description="Disordered" evidence="1">
    <location>
        <begin position="525"/>
        <end position="546"/>
    </location>
</feature>
<dbReference type="GO" id="GO:0008235">
    <property type="term" value="F:metalloexopeptidase activity"/>
    <property type="evidence" value="ECO:0007669"/>
    <property type="project" value="InterPro"/>
</dbReference>
<proteinExistence type="predicted"/>
<dbReference type="InterPro" id="IPR007484">
    <property type="entry name" value="Peptidase_M28"/>
</dbReference>
<dbReference type="InterPro" id="IPR046450">
    <property type="entry name" value="PA_dom_sf"/>
</dbReference>
<dbReference type="Proteomes" id="UP000229081">
    <property type="component" value="Chromosome"/>
</dbReference>
<protein>
    <submittedName>
        <fullName evidence="4">Peptidase M28</fullName>
    </submittedName>
</protein>
<dbReference type="PANTHER" id="PTHR12147">
    <property type="entry name" value="METALLOPEPTIDASE M28 FAMILY MEMBER"/>
    <property type="match status" value="1"/>
</dbReference>
<dbReference type="InterPro" id="IPR045175">
    <property type="entry name" value="M28_fam"/>
</dbReference>
<dbReference type="OrthoDB" id="9778250at2"/>
<dbReference type="RefSeq" id="WP_100283540.1">
    <property type="nucleotide sequence ID" value="NZ_CP024923.1"/>
</dbReference>
<evidence type="ECO:0000259" key="3">
    <source>
        <dbReference type="Pfam" id="PF04389"/>
    </source>
</evidence>
<dbReference type="Gene3D" id="3.40.630.10">
    <property type="entry name" value="Zn peptidases"/>
    <property type="match status" value="2"/>
</dbReference>
<feature type="signal peptide" evidence="2">
    <location>
        <begin position="1"/>
        <end position="23"/>
    </location>
</feature>
<dbReference type="GO" id="GO:0006508">
    <property type="term" value="P:proteolysis"/>
    <property type="evidence" value="ECO:0007669"/>
    <property type="project" value="InterPro"/>
</dbReference>